<dbReference type="RefSeq" id="WP_254015383.1">
    <property type="nucleotide sequence ID" value="NZ_JAMZMM010000735.1"/>
</dbReference>
<evidence type="ECO:0000313" key="3">
    <source>
        <dbReference type="Proteomes" id="UP001204953"/>
    </source>
</evidence>
<keyword evidence="3" id="KW-1185">Reference proteome</keyword>
<evidence type="ECO:0000259" key="1">
    <source>
        <dbReference type="Pfam" id="PF07596"/>
    </source>
</evidence>
<feature type="domain" description="DUF1559" evidence="1">
    <location>
        <begin position="7"/>
        <end position="129"/>
    </location>
</feature>
<gene>
    <name evidence="2" type="ORF">NJ959_30070</name>
</gene>
<organism evidence="2 3">
    <name type="scientific">Limnofasciculus baicalensis BBK-W-15</name>
    <dbReference type="NCBI Taxonomy" id="2699891"/>
    <lineage>
        <taxon>Bacteria</taxon>
        <taxon>Bacillati</taxon>
        <taxon>Cyanobacteriota</taxon>
        <taxon>Cyanophyceae</taxon>
        <taxon>Coleofasciculales</taxon>
        <taxon>Coleofasciculaceae</taxon>
        <taxon>Limnofasciculus</taxon>
        <taxon>Limnofasciculus baicalensis</taxon>
    </lineage>
</organism>
<name>A0AAE3H1U8_9CYAN</name>
<proteinExistence type="predicted"/>
<dbReference type="InterPro" id="IPR011453">
    <property type="entry name" value="DUF1559"/>
</dbReference>
<dbReference type="EMBL" id="JAMZMM010000735">
    <property type="protein sequence ID" value="MCP2732682.1"/>
    <property type="molecule type" value="Genomic_DNA"/>
</dbReference>
<feature type="non-terminal residue" evidence="2">
    <location>
        <position position="1"/>
    </location>
</feature>
<dbReference type="AlphaFoldDB" id="A0AAE3H1U8"/>
<accession>A0AAE3H1U8</accession>
<protein>
    <submittedName>
        <fullName evidence="2">DUF1559 domain-containing protein</fullName>
    </submittedName>
</protein>
<comment type="caution">
    <text evidence="2">The sequence shown here is derived from an EMBL/GenBank/DDBJ whole genome shotgun (WGS) entry which is preliminary data.</text>
</comment>
<dbReference type="Proteomes" id="UP001204953">
    <property type="component" value="Unassembled WGS sequence"/>
</dbReference>
<evidence type="ECO:0000313" key="2">
    <source>
        <dbReference type="EMBL" id="MCP2732682.1"/>
    </source>
</evidence>
<dbReference type="Pfam" id="PF07596">
    <property type="entry name" value="SBP_bac_10"/>
    <property type="match status" value="1"/>
</dbReference>
<sequence>LLPALGQARATARATACGSNLHQIAIGLTGYLDSQKNCLPQALGPLPGGGSAVIGALFAGKRGILPFYGLDTIGVLGRPLNPYVVDIELPSGADDSTTELPVFKSPVDKGATSTGVPIPGFDSTSSMYTFVGSSYVLNDHGVDGEKTATLVPRGPDGGGGPLPQIANPSRTWVVGTQTIYNYQEGGDRGMHWFNDKRQGSTEANLLFMDMHVKIRVLVPQGVENTTERYTFLT</sequence>
<reference evidence="2" key="1">
    <citation type="submission" date="2022-06" db="EMBL/GenBank/DDBJ databases">
        <title>New cyanobacteria of genus Symplocastrum in benthos of Lake Baikal.</title>
        <authorList>
            <person name="Sorokovikova E."/>
            <person name="Tikhonova I."/>
            <person name="Krasnopeev A."/>
            <person name="Evseev P."/>
            <person name="Gladkikh A."/>
            <person name="Belykh O."/>
        </authorList>
    </citation>
    <scope>NUCLEOTIDE SEQUENCE</scope>
    <source>
        <strain evidence="2">BBK-W-15</strain>
    </source>
</reference>